<comment type="caution">
    <text evidence="9">The sequence shown here is derived from an EMBL/GenBank/DDBJ whole genome shotgun (WGS) entry which is preliminary data.</text>
</comment>
<keyword evidence="4" id="KW-0863">Zinc-finger</keyword>
<dbReference type="GO" id="GO:0042026">
    <property type="term" value="P:protein refolding"/>
    <property type="evidence" value="ECO:0007669"/>
    <property type="project" value="TreeGrafter"/>
</dbReference>
<dbReference type="Gene3D" id="2.60.260.20">
    <property type="entry name" value="Urease metallochaperone UreE, N-terminal domain"/>
    <property type="match status" value="1"/>
</dbReference>
<dbReference type="SUPFAM" id="SSF46565">
    <property type="entry name" value="Chaperone J-domain"/>
    <property type="match status" value="1"/>
</dbReference>
<evidence type="ECO:0000259" key="8">
    <source>
        <dbReference type="PROSITE" id="PS50076"/>
    </source>
</evidence>
<keyword evidence="5" id="KW-0862">Zinc</keyword>
<evidence type="ECO:0000256" key="4">
    <source>
        <dbReference type="ARBA" id="ARBA00022771"/>
    </source>
</evidence>
<evidence type="ECO:0000256" key="5">
    <source>
        <dbReference type="ARBA" id="ARBA00022833"/>
    </source>
</evidence>
<protein>
    <submittedName>
        <fullName evidence="9">DnaJ domain-containing protein</fullName>
    </submittedName>
</protein>
<evidence type="ECO:0000256" key="7">
    <source>
        <dbReference type="ARBA" id="ARBA00023186"/>
    </source>
</evidence>
<name>A0A934TUY6_9BURK</name>
<dbReference type="Proteomes" id="UP000630528">
    <property type="component" value="Unassembled WGS sequence"/>
</dbReference>
<evidence type="ECO:0000313" key="9">
    <source>
        <dbReference type="EMBL" id="MBK6007944.1"/>
    </source>
</evidence>
<dbReference type="AlphaFoldDB" id="A0A934TUY6"/>
<evidence type="ECO:0000256" key="6">
    <source>
        <dbReference type="ARBA" id="ARBA00023016"/>
    </source>
</evidence>
<gene>
    <name evidence="9" type="ORF">JJB11_17735</name>
</gene>
<dbReference type="SMART" id="SM00271">
    <property type="entry name" value="DnaJ"/>
    <property type="match status" value="1"/>
</dbReference>
<dbReference type="Pfam" id="PF01556">
    <property type="entry name" value="DnaJ_C"/>
    <property type="match status" value="1"/>
</dbReference>
<dbReference type="SUPFAM" id="SSF57938">
    <property type="entry name" value="DnaJ/Hsp40 cysteine-rich domain"/>
    <property type="match status" value="1"/>
</dbReference>
<keyword evidence="2" id="KW-0479">Metal-binding</keyword>
<dbReference type="CDD" id="cd10719">
    <property type="entry name" value="DnaJ_zf"/>
    <property type="match status" value="1"/>
</dbReference>
<dbReference type="InterPro" id="IPR001305">
    <property type="entry name" value="HSP_DnaJ_Cys-rich_dom"/>
</dbReference>
<organism evidence="9 10">
    <name type="scientific">Ramlibacter ginsenosidimutans</name>
    <dbReference type="NCBI Taxonomy" id="502333"/>
    <lineage>
        <taxon>Bacteria</taxon>
        <taxon>Pseudomonadati</taxon>
        <taxon>Pseudomonadota</taxon>
        <taxon>Betaproteobacteria</taxon>
        <taxon>Burkholderiales</taxon>
        <taxon>Comamonadaceae</taxon>
        <taxon>Ramlibacter</taxon>
    </lineage>
</organism>
<keyword evidence="7" id="KW-0143">Chaperone</keyword>
<accession>A0A934TUY6</accession>
<dbReference type="InterPro" id="IPR002939">
    <property type="entry name" value="DnaJ_C"/>
</dbReference>
<evidence type="ECO:0000313" key="10">
    <source>
        <dbReference type="Proteomes" id="UP000630528"/>
    </source>
</evidence>
<evidence type="ECO:0000256" key="1">
    <source>
        <dbReference type="ARBA" id="ARBA00022705"/>
    </source>
</evidence>
<dbReference type="Gene3D" id="1.10.287.110">
    <property type="entry name" value="DnaJ domain"/>
    <property type="match status" value="1"/>
</dbReference>
<dbReference type="PRINTS" id="PR00625">
    <property type="entry name" value="JDOMAIN"/>
</dbReference>
<sequence>MDIEDSYAALGLTPEASDAEVKAAWRRLSARWHPDRNRSAQALQRIQRINRAVEEIRSARQEAHDTVHEAPPATAPHAQDVPIDHAITLSLEEAASGCIRSVDGQIAHACTECCGSGEAPEPKACTQCGGQGELRPTFWFPWLASASPCGACEGRGTTPASCSSCGGSGQSAPLAYRCRLRIPPGVRDGHQLHARVKLQHGAGHRSLDVRVTLSPHAFMSLQEDGTIRIEMPVDGFAWVAGRWVEVPTLQGMRRMRLQRGALTYRIKGAGFPVSPSAAPADCLVSVVPLFPSEWDQRQDVLLDALIESNTQDETTEAGTQVRAWNEQVAAWAEHDAAAADS</sequence>
<dbReference type="PANTHER" id="PTHR43096:SF52">
    <property type="entry name" value="DNAJ HOMOLOG 1, MITOCHONDRIAL-RELATED"/>
    <property type="match status" value="1"/>
</dbReference>
<reference evidence="9" key="2">
    <citation type="submission" date="2021-01" db="EMBL/GenBank/DDBJ databases">
        <authorList>
            <person name="Kang M."/>
        </authorList>
    </citation>
    <scope>NUCLEOTIDE SEQUENCE</scope>
    <source>
        <strain evidence="9">KACC 17527</strain>
    </source>
</reference>
<dbReference type="GO" id="GO:0008270">
    <property type="term" value="F:zinc ion binding"/>
    <property type="evidence" value="ECO:0007669"/>
    <property type="project" value="UniProtKB-KW"/>
</dbReference>
<dbReference type="EMBL" id="JAEPWM010000008">
    <property type="protein sequence ID" value="MBK6007944.1"/>
    <property type="molecule type" value="Genomic_DNA"/>
</dbReference>
<keyword evidence="10" id="KW-1185">Reference proteome</keyword>
<keyword evidence="6" id="KW-0346">Stress response</keyword>
<evidence type="ECO:0000256" key="3">
    <source>
        <dbReference type="ARBA" id="ARBA00022737"/>
    </source>
</evidence>
<dbReference type="PROSITE" id="PS50076">
    <property type="entry name" value="DNAJ_2"/>
    <property type="match status" value="1"/>
</dbReference>
<dbReference type="Pfam" id="PF00226">
    <property type="entry name" value="DnaJ"/>
    <property type="match status" value="1"/>
</dbReference>
<dbReference type="GO" id="GO:0031072">
    <property type="term" value="F:heat shock protein binding"/>
    <property type="evidence" value="ECO:0007669"/>
    <property type="project" value="InterPro"/>
</dbReference>
<dbReference type="InterPro" id="IPR001623">
    <property type="entry name" value="DnaJ_domain"/>
</dbReference>
<dbReference type="GO" id="GO:0006260">
    <property type="term" value="P:DNA replication"/>
    <property type="evidence" value="ECO:0007669"/>
    <property type="project" value="UniProtKB-KW"/>
</dbReference>
<keyword evidence="1" id="KW-0235">DNA replication</keyword>
<dbReference type="InterPro" id="IPR036869">
    <property type="entry name" value="J_dom_sf"/>
</dbReference>
<evidence type="ECO:0000256" key="2">
    <source>
        <dbReference type="ARBA" id="ARBA00022723"/>
    </source>
</evidence>
<dbReference type="PANTHER" id="PTHR43096">
    <property type="entry name" value="DNAJ HOMOLOG 1, MITOCHONDRIAL-RELATED"/>
    <property type="match status" value="1"/>
</dbReference>
<reference evidence="9" key="1">
    <citation type="journal article" date="2012" name="J. Microbiol. Biotechnol.">
        <title>Ramlibacter ginsenosidimutans sp. nov., with ginsenoside-converting activity.</title>
        <authorList>
            <person name="Wang L."/>
            <person name="An D.S."/>
            <person name="Kim S.G."/>
            <person name="Jin F.X."/>
            <person name="Kim S.C."/>
            <person name="Lee S.T."/>
            <person name="Im W.T."/>
        </authorList>
    </citation>
    <scope>NUCLEOTIDE SEQUENCE</scope>
    <source>
        <strain evidence="9">KACC 17527</strain>
    </source>
</reference>
<dbReference type="InterPro" id="IPR036410">
    <property type="entry name" value="HSP_DnaJ_Cys-rich_dom_sf"/>
</dbReference>
<dbReference type="CDD" id="cd06257">
    <property type="entry name" value="DnaJ"/>
    <property type="match status" value="1"/>
</dbReference>
<feature type="domain" description="J" evidence="8">
    <location>
        <begin position="5"/>
        <end position="68"/>
    </location>
</feature>
<proteinExistence type="predicted"/>
<dbReference type="GO" id="GO:0005737">
    <property type="term" value="C:cytoplasm"/>
    <property type="evidence" value="ECO:0007669"/>
    <property type="project" value="TreeGrafter"/>
</dbReference>
<dbReference type="RefSeq" id="WP_201174416.1">
    <property type="nucleotide sequence ID" value="NZ_JAEPWM010000008.1"/>
</dbReference>
<dbReference type="GO" id="GO:0051082">
    <property type="term" value="F:unfolded protein binding"/>
    <property type="evidence" value="ECO:0007669"/>
    <property type="project" value="InterPro"/>
</dbReference>
<keyword evidence="3" id="KW-0677">Repeat</keyword>
<dbReference type="Gene3D" id="2.10.230.10">
    <property type="entry name" value="Heat shock protein DnaJ, cysteine-rich domain"/>
    <property type="match status" value="1"/>
</dbReference>